<dbReference type="InterPro" id="IPR036873">
    <property type="entry name" value="Rhodanese-like_dom_sf"/>
</dbReference>
<dbReference type="SUPFAM" id="SSF52821">
    <property type="entry name" value="Rhodanese/Cell cycle control phosphatase"/>
    <property type="match status" value="1"/>
</dbReference>
<protein>
    <submittedName>
        <fullName evidence="3">Rhodanese domain protein</fullName>
    </submittedName>
</protein>
<feature type="signal peptide" evidence="1">
    <location>
        <begin position="1"/>
        <end position="24"/>
    </location>
</feature>
<dbReference type="SMART" id="SM00450">
    <property type="entry name" value="RHOD"/>
    <property type="match status" value="1"/>
</dbReference>
<dbReference type="InterPro" id="IPR001763">
    <property type="entry name" value="Rhodanese-like_dom"/>
</dbReference>
<dbReference type="RefSeq" id="WP_013552976.1">
    <property type="nucleotide sequence ID" value="NC_014935.1"/>
</dbReference>
<dbReference type="KEGG" id="nsa:Nitsa_0005"/>
<reference evidence="4" key="2">
    <citation type="submission" date="2011-01" db="EMBL/GenBank/DDBJ databases">
        <title>The complete genome of Nitratifractor salsuginis DSM 16511.</title>
        <authorList>
            <consortium name="US DOE Joint Genome Institute (JGI-PGF)"/>
            <person name="Lucas S."/>
            <person name="Copeland A."/>
            <person name="Lapidus A."/>
            <person name="Bruce D."/>
            <person name="Goodwin L."/>
            <person name="Pitluck S."/>
            <person name="Kyrpides N."/>
            <person name="Mavromatis K."/>
            <person name="Ivanova N."/>
            <person name="Mikhailova N."/>
            <person name="Zeytun A."/>
            <person name="Detter J.C."/>
            <person name="Tapia R."/>
            <person name="Han C."/>
            <person name="Land M."/>
            <person name="Hauser L."/>
            <person name="Markowitz V."/>
            <person name="Cheng J.-F."/>
            <person name="Hugenholtz P."/>
            <person name="Woyke T."/>
            <person name="Wu D."/>
            <person name="Tindall B."/>
            <person name="Schuetze A."/>
            <person name="Brambilla E."/>
            <person name="Klenk H.-P."/>
            <person name="Eisen J.A."/>
        </authorList>
    </citation>
    <scope>NUCLEOTIDE SEQUENCE [LARGE SCALE GENOMIC DNA]</scope>
    <source>
        <strain evidence="4">DSM 16511 / JCM 12458 / E9I37-1</strain>
    </source>
</reference>
<dbReference type="EMBL" id="CP002452">
    <property type="protein sequence ID" value="ADV45279.1"/>
    <property type="molecule type" value="Genomic_DNA"/>
</dbReference>
<sequence>MTKKLISFLMALGFAGLMVTAANAAEEPAKKAKQTPQKLYLTPKEAYDMIQKDPKHVLFVDVRTPAELVFVGYAKGIDKNIPFKYIDYSKFVTTKKGKKKFASWKNPNLVAEFDEQLKAKGLTRNDPVIVICRSGDRSGMTASKLYKAGFKKAYTVVTGVEGDMSKTKPHRRNVNGWKNAGLPWTYKFNADLFYPKPTPPAGK</sequence>
<keyword evidence="4" id="KW-1185">Reference proteome</keyword>
<organism evidence="3 4">
    <name type="scientific">Nitratifractor salsuginis (strain DSM 16511 / JCM 12458 / E9I37-1)</name>
    <dbReference type="NCBI Taxonomy" id="749222"/>
    <lineage>
        <taxon>Bacteria</taxon>
        <taxon>Pseudomonadati</taxon>
        <taxon>Campylobacterota</taxon>
        <taxon>Epsilonproteobacteria</taxon>
        <taxon>Campylobacterales</taxon>
        <taxon>Sulfurovaceae</taxon>
        <taxon>Nitratifractor</taxon>
    </lineage>
</organism>
<dbReference type="Proteomes" id="UP000008633">
    <property type="component" value="Chromosome"/>
</dbReference>
<proteinExistence type="predicted"/>
<name>E6WXV8_NITSE</name>
<reference evidence="3 4" key="1">
    <citation type="journal article" date="2011" name="Stand. Genomic Sci.">
        <title>Complete genome sequence of Nitratifractor salsuginis type strain (E9I37-1).</title>
        <authorList>
            <person name="Anderson I."/>
            <person name="Sikorski J."/>
            <person name="Zeytun A."/>
            <person name="Nolan M."/>
            <person name="Lapidus A."/>
            <person name="Lucas S."/>
            <person name="Hammon N."/>
            <person name="Deshpande S."/>
            <person name="Cheng J.F."/>
            <person name="Tapia R."/>
            <person name="Han C."/>
            <person name="Goodwin L."/>
            <person name="Pitluck S."/>
            <person name="Liolios K."/>
            <person name="Pagani I."/>
            <person name="Ivanova N."/>
            <person name="Huntemann M."/>
            <person name="Mavromatis K."/>
            <person name="Ovchinikova G."/>
            <person name="Pati A."/>
            <person name="Chen A."/>
            <person name="Palaniappan K."/>
            <person name="Land M."/>
            <person name="Hauser L."/>
            <person name="Brambilla E.M."/>
            <person name="Ngatchou-Djao O.D."/>
            <person name="Rohde M."/>
            <person name="Tindall B.J."/>
            <person name="Goker M."/>
            <person name="Detter J.C."/>
            <person name="Woyke T."/>
            <person name="Bristow J."/>
            <person name="Eisen J.A."/>
            <person name="Markowitz V."/>
            <person name="Hugenholtz P."/>
            <person name="Klenk H.P."/>
            <person name="Kyrpides N.C."/>
        </authorList>
    </citation>
    <scope>NUCLEOTIDE SEQUENCE [LARGE SCALE GENOMIC DNA]</scope>
    <source>
        <strain evidence="4">DSM 16511 / JCM 12458 / E9I37-1</strain>
    </source>
</reference>
<keyword evidence="1" id="KW-0732">Signal</keyword>
<dbReference type="OrthoDB" id="7835227at2"/>
<gene>
    <name evidence="3" type="ordered locus">Nitsa_0005</name>
</gene>
<dbReference type="Gene3D" id="3.40.250.10">
    <property type="entry name" value="Rhodanese-like domain"/>
    <property type="match status" value="1"/>
</dbReference>
<dbReference type="Pfam" id="PF00581">
    <property type="entry name" value="Rhodanese"/>
    <property type="match status" value="1"/>
</dbReference>
<evidence type="ECO:0000256" key="1">
    <source>
        <dbReference type="SAM" id="SignalP"/>
    </source>
</evidence>
<dbReference type="HOGENOM" id="CLU_089574_10_0_7"/>
<dbReference type="eggNOG" id="COG0607">
    <property type="taxonomic scope" value="Bacteria"/>
</dbReference>
<feature type="chain" id="PRO_5003212556" evidence="1">
    <location>
        <begin position="25"/>
        <end position="203"/>
    </location>
</feature>
<accession>E6WXV8</accession>
<evidence type="ECO:0000259" key="2">
    <source>
        <dbReference type="PROSITE" id="PS50206"/>
    </source>
</evidence>
<evidence type="ECO:0000313" key="3">
    <source>
        <dbReference type="EMBL" id="ADV45279.1"/>
    </source>
</evidence>
<feature type="domain" description="Rhodanese" evidence="2">
    <location>
        <begin position="53"/>
        <end position="186"/>
    </location>
</feature>
<dbReference type="AlphaFoldDB" id="E6WXV8"/>
<dbReference type="STRING" id="749222.Nitsa_0005"/>
<evidence type="ECO:0000313" key="4">
    <source>
        <dbReference type="Proteomes" id="UP000008633"/>
    </source>
</evidence>
<dbReference type="PROSITE" id="PS50206">
    <property type="entry name" value="RHODANESE_3"/>
    <property type="match status" value="1"/>
</dbReference>